<dbReference type="EMBL" id="JAVRRT010000020">
    <property type="protein sequence ID" value="KAK5164206.1"/>
    <property type="molecule type" value="Genomic_DNA"/>
</dbReference>
<dbReference type="AlphaFoldDB" id="A0AAV9NXA3"/>
<dbReference type="GO" id="GO:0005739">
    <property type="term" value="C:mitochondrion"/>
    <property type="evidence" value="ECO:0007669"/>
    <property type="project" value="TreeGrafter"/>
</dbReference>
<dbReference type="PANTHER" id="PTHR43677">
    <property type="entry name" value="SHORT-CHAIN DEHYDROGENASE/REDUCTASE"/>
    <property type="match status" value="1"/>
</dbReference>
<dbReference type="InterPro" id="IPR020843">
    <property type="entry name" value="ER"/>
</dbReference>
<name>A0AAV9NXA3_9PEZI</name>
<feature type="domain" description="Enoyl reductase (ER)" evidence="1">
    <location>
        <begin position="14"/>
        <end position="333"/>
    </location>
</feature>
<dbReference type="InterPro" id="IPR051397">
    <property type="entry name" value="Zn-ADH-like_protein"/>
</dbReference>
<evidence type="ECO:0000259" key="1">
    <source>
        <dbReference type="SMART" id="SM00829"/>
    </source>
</evidence>
<dbReference type="SMART" id="SM00829">
    <property type="entry name" value="PKS_ER"/>
    <property type="match status" value="1"/>
</dbReference>
<dbReference type="PANTHER" id="PTHR43677:SF4">
    <property type="entry name" value="QUINONE OXIDOREDUCTASE-LIKE PROTEIN 2"/>
    <property type="match status" value="1"/>
</dbReference>
<organism evidence="2 3">
    <name type="scientific">Saxophila tyrrhenica</name>
    <dbReference type="NCBI Taxonomy" id="1690608"/>
    <lineage>
        <taxon>Eukaryota</taxon>
        <taxon>Fungi</taxon>
        <taxon>Dikarya</taxon>
        <taxon>Ascomycota</taxon>
        <taxon>Pezizomycotina</taxon>
        <taxon>Dothideomycetes</taxon>
        <taxon>Dothideomycetidae</taxon>
        <taxon>Mycosphaerellales</taxon>
        <taxon>Extremaceae</taxon>
        <taxon>Saxophila</taxon>
    </lineage>
</organism>
<dbReference type="InterPro" id="IPR013149">
    <property type="entry name" value="ADH-like_C"/>
</dbReference>
<dbReference type="Proteomes" id="UP001337655">
    <property type="component" value="Unassembled WGS sequence"/>
</dbReference>
<accession>A0AAV9NXA3</accession>
<dbReference type="Pfam" id="PF08240">
    <property type="entry name" value="ADH_N"/>
    <property type="match status" value="1"/>
</dbReference>
<dbReference type="GO" id="GO:0016491">
    <property type="term" value="F:oxidoreductase activity"/>
    <property type="evidence" value="ECO:0007669"/>
    <property type="project" value="InterPro"/>
</dbReference>
<sequence length="339" mass="37162">MSTTIRKAVIHEFGDESKISIVTSAIEDPPANHVQVRVLYSCFGGTDINMRLGRYPMQKAAPLTPGYCLVGTVVKSGTGCVSNLRPGDLVSALTVYDAEAELCNQPEKYIIRVPHGHDPQKVCALMVDWITAYGMVTRPGKVHAGQKVFVHGMSGAVGYATSVLCQLRGATVYGTASERNHKVLEALGWIPFVYTDKKWMQAMKDMGGADVVFDPLGFESWDESYSILSHNDACLVGYGGNLATLQNQAPRGVLMPTLKLLSRNFICPAVHRHTCFFYFTRDDKTFVPDVEALFELLGQGKIDVKIKRVWDLGDIQEAHRSWGKGSGFGSQLINVGAKT</sequence>
<dbReference type="SUPFAM" id="SSF50129">
    <property type="entry name" value="GroES-like"/>
    <property type="match status" value="1"/>
</dbReference>
<dbReference type="InterPro" id="IPR036291">
    <property type="entry name" value="NAD(P)-bd_dom_sf"/>
</dbReference>
<evidence type="ECO:0000313" key="3">
    <source>
        <dbReference type="Proteomes" id="UP001337655"/>
    </source>
</evidence>
<dbReference type="Gene3D" id="3.40.50.720">
    <property type="entry name" value="NAD(P)-binding Rossmann-like Domain"/>
    <property type="match status" value="1"/>
</dbReference>
<dbReference type="Gene3D" id="3.90.180.10">
    <property type="entry name" value="Medium-chain alcohol dehydrogenases, catalytic domain"/>
    <property type="match status" value="1"/>
</dbReference>
<dbReference type="Pfam" id="PF00107">
    <property type="entry name" value="ADH_zinc_N"/>
    <property type="match status" value="1"/>
</dbReference>
<dbReference type="CDD" id="cd08273">
    <property type="entry name" value="MDR8"/>
    <property type="match status" value="1"/>
</dbReference>
<proteinExistence type="predicted"/>
<keyword evidence="3" id="KW-1185">Reference proteome</keyword>
<dbReference type="InterPro" id="IPR011032">
    <property type="entry name" value="GroES-like_sf"/>
</dbReference>
<evidence type="ECO:0000313" key="2">
    <source>
        <dbReference type="EMBL" id="KAK5164206.1"/>
    </source>
</evidence>
<dbReference type="SUPFAM" id="SSF51735">
    <property type="entry name" value="NAD(P)-binding Rossmann-fold domains"/>
    <property type="match status" value="1"/>
</dbReference>
<dbReference type="InterPro" id="IPR013154">
    <property type="entry name" value="ADH-like_N"/>
</dbReference>
<reference evidence="2 3" key="1">
    <citation type="submission" date="2023-08" db="EMBL/GenBank/DDBJ databases">
        <title>Black Yeasts Isolated from many extreme environments.</title>
        <authorList>
            <person name="Coleine C."/>
            <person name="Stajich J.E."/>
            <person name="Selbmann L."/>
        </authorList>
    </citation>
    <scope>NUCLEOTIDE SEQUENCE [LARGE SCALE GENOMIC DNA]</scope>
    <source>
        <strain evidence="2 3">CCFEE 5935</strain>
    </source>
</reference>
<comment type="caution">
    <text evidence="2">The sequence shown here is derived from an EMBL/GenBank/DDBJ whole genome shotgun (WGS) entry which is preliminary data.</text>
</comment>
<protein>
    <recommendedName>
        <fullName evidence="1">Enoyl reductase (ER) domain-containing protein</fullName>
    </recommendedName>
</protein>
<dbReference type="GeneID" id="89931230"/>
<dbReference type="RefSeq" id="XP_064654499.1">
    <property type="nucleotide sequence ID" value="XM_064807126.1"/>
</dbReference>
<gene>
    <name evidence="2" type="ORF">LTR77_009900</name>
</gene>